<proteinExistence type="predicted"/>
<dbReference type="AlphaFoldDB" id="A0A0F9PH49"/>
<gene>
    <name evidence="1" type="ORF">LCGC14_1138810</name>
</gene>
<name>A0A0F9PH49_9ZZZZ</name>
<evidence type="ECO:0000313" key="1">
    <source>
        <dbReference type="EMBL" id="KKN00346.1"/>
    </source>
</evidence>
<feature type="non-terminal residue" evidence="1">
    <location>
        <position position="1"/>
    </location>
</feature>
<reference evidence="1" key="1">
    <citation type="journal article" date="2015" name="Nature">
        <title>Complex archaea that bridge the gap between prokaryotes and eukaryotes.</title>
        <authorList>
            <person name="Spang A."/>
            <person name="Saw J.H."/>
            <person name="Jorgensen S.L."/>
            <person name="Zaremba-Niedzwiedzka K."/>
            <person name="Martijn J."/>
            <person name="Lind A.E."/>
            <person name="van Eijk R."/>
            <person name="Schleper C."/>
            <person name="Guy L."/>
            <person name="Ettema T.J."/>
        </authorList>
    </citation>
    <scope>NUCLEOTIDE SEQUENCE</scope>
</reference>
<comment type="caution">
    <text evidence="1">The sequence shown here is derived from an EMBL/GenBank/DDBJ whole genome shotgun (WGS) entry which is preliminary data.</text>
</comment>
<sequence>DIVHRQNLVGDQVLIVGDTGLEREWVAAGYLEAARYFGV</sequence>
<accession>A0A0F9PH49</accession>
<protein>
    <submittedName>
        <fullName evidence="1">Uncharacterized protein</fullName>
    </submittedName>
</protein>
<dbReference type="EMBL" id="LAZR01005388">
    <property type="protein sequence ID" value="KKN00346.1"/>
    <property type="molecule type" value="Genomic_DNA"/>
</dbReference>
<organism evidence="1">
    <name type="scientific">marine sediment metagenome</name>
    <dbReference type="NCBI Taxonomy" id="412755"/>
    <lineage>
        <taxon>unclassified sequences</taxon>
        <taxon>metagenomes</taxon>
        <taxon>ecological metagenomes</taxon>
    </lineage>
</organism>